<dbReference type="Proteomes" id="UP001168821">
    <property type="component" value="Unassembled WGS sequence"/>
</dbReference>
<protein>
    <submittedName>
        <fullName evidence="1">Uncharacterized protein</fullName>
    </submittedName>
</protein>
<organism evidence="1 2">
    <name type="scientific">Zophobas morio</name>
    <dbReference type="NCBI Taxonomy" id="2755281"/>
    <lineage>
        <taxon>Eukaryota</taxon>
        <taxon>Metazoa</taxon>
        <taxon>Ecdysozoa</taxon>
        <taxon>Arthropoda</taxon>
        <taxon>Hexapoda</taxon>
        <taxon>Insecta</taxon>
        <taxon>Pterygota</taxon>
        <taxon>Neoptera</taxon>
        <taxon>Endopterygota</taxon>
        <taxon>Coleoptera</taxon>
        <taxon>Polyphaga</taxon>
        <taxon>Cucujiformia</taxon>
        <taxon>Tenebrionidae</taxon>
        <taxon>Zophobas</taxon>
    </lineage>
</organism>
<proteinExistence type="predicted"/>
<reference evidence="1" key="1">
    <citation type="journal article" date="2023" name="G3 (Bethesda)">
        <title>Whole genome assemblies of Zophobas morio and Tenebrio molitor.</title>
        <authorList>
            <person name="Kaur S."/>
            <person name="Stinson S.A."/>
            <person name="diCenzo G.C."/>
        </authorList>
    </citation>
    <scope>NUCLEOTIDE SEQUENCE</scope>
    <source>
        <strain evidence="1">QUZm001</strain>
    </source>
</reference>
<keyword evidence="2" id="KW-1185">Reference proteome</keyword>
<dbReference type="AlphaFoldDB" id="A0AA38LZF5"/>
<dbReference type="EMBL" id="JALNTZ010001723">
    <property type="protein sequence ID" value="KAJ3623639.1"/>
    <property type="molecule type" value="Genomic_DNA"/>
</dbReference>
<accession>A0AA38LZF5</accession>
<sequence length="121" mass="13857">MSLTDAANGTENCLFLCHREIVCIFSPRVLNLCTFPILASICSRPDMDKLQLFTVGHDKNTTQPKGMLPHADSYKYTFFIYLRNCLQNRFFIHGGFARTGTSLTWNSFPTLPTKYPRPRAF</sequence>
<evidence type="ECO:0000313" key="1">
    <source>
        <dbReference type="EMBL" id="KAJ3623639.1"/>
    </source>
</evidence>
<comment type="caution">
    <text evidence="1">The sequence shown here is derived from an EMBL/GenBank/DDBJ whole genome shotgun (WGS) entry which is preliminary data.</text>
</comment>
<name>A0AA38LZF5_9CUCU</name>
<gene>
    <name evidence="1" type="ORF">Zmor_004380</name>
</gene>
<evidence type="ECO:0000313" key="2">
    <source>
        <dbReference type="Proteomes" id="UP001168821"/>
    </source>
</evidence>